<evidence type="ECO:0000313" key="1">
    <source>
        <dbReference type="EMBL" id="QBK86511.1"/>
    </source>
</evidence>
<sequence length="258" mass="30510">MKSWISVVKKGIQDRKFVANFFTEYKDITFYLGLFLSLSDILNLSLSCKQINVLLCSDQFWRQRYLQDFGICKAKSNLKQAYIKYIRHNMTSYIYVVGVTSIYHVDTMCRLCPTHDIYFTFDRKKAMVEAKRMEENISKFYEHGCKVCNPEDANHYVRVNALNISCDKMFFTPTSNLYFPIKDQSIDSDTEDPIMLYWMMCGVDDKIKFENFKKDNTKPRQLLFGQGKNISIQYASGNCQWYEIIKWEESMNQEKLFG</sequence>
<proteinExistence type="predicted"/>
<organism evidence="1">
    <name type="scientific">Marseillevirus LCMAC102</name>
    <dbReference type="NCBI Taxonomy" id="2506603"/>
    <lineage>
        <taxon>Viruses</taxon>
        <taxon>Varidnaviria</taxon>
        <taxon>Bamfordvirae</taxon>
        <taxon>Nucleocytoviricota</taxon>
        <taxon>Megaviricetes</taxon>
        <taxon>Pimascovirales</taxon>
        <taxon>Pimascovirales incertae sedis</taxon>
        <taxon>Marseilleviridae</taxon>
    </lineage>
</organism>
<dbReference type="EMBL" id="MK500334">
    <property type="protein sequence ID" value="QBK86511.1"/>
    <property type="molecule type" value="Genomic_DNA"/>
</dbReference>
<dbReference type="Gene3D" id="1.20.1280.50">
    <property type="match status" value="1"/>
</dbReference>
<protein>
    <submittedName>
        <fullName evidence="1">F-box-like protein</fullName>
    </submittedName>
</protein>
<dbReference type="InterPro" id="IPR036047">
    <property type="entry name" value="F-box-like_dom_sf"/>
</dbReference>
<name>A0A481YUF1_9VIRU</name>
<dbReference type="SUPFAM" id="SSF81383">
    <property type="entry name" value="F-box domain"/>
    <property type="match status" value="1"/>
</dbReference>
<reference evidence="1" key="1">
    <citation type="journal article" date="2019" name="MBio">
        <title>Virus Genomes from Deep Sea Sediments Expand the Ocean Megavirome and Support Independent Origins of Viral Gigantism.</title>
        <authorList>
            <person name="Backstrom D."/>
            <person name="Yutin N."/>
            <person name="Jorgensen S.L."/>
            <person name="Dharamshi J."/>
            <person name="Homa F."/>
            <person name="Zaremba-Niedwiedzka K."/>
            <person name="Spang A."/>
            <person name="Wolf Y.I."/>
            <person name="Koonin E.V."/>
            <person name="Ettema T.J."/>
        </authorList>
    </citation>
    <scope>NUCLEOTIDE SEQUENCE</scope>
</reference>
<gene>
    <name evidence="1" type="ORF">LCMAC102_03060</name>
</gene>
<accession>A0A481YUF1</accession>